<name>A0A1J9RVT1_9PEZI</name>
<dbReference type="AlphaFoldDB" id="A0A1J9RVT1"/>
<gene>
    <name evidence="3" type="ORF">BKCO1_37000212</name>
</gene>
<evidence type="ECO:0000313" key="4">
    <source>
        <dbReference type="Proteomes" id="UP000183809"/>
    </source>
</evidence>
<dbReference type="GeneID" id="31015361"/>
<evidence type="ECO:0000256" key="2">
    <source>
        <dbReference type="SAM" id="MobiDB-lite"/>
    </source>
</evidence>
<evidence type="ECO:0000313" key="3">
    <source>
        <dbReference type="EMBL" id="OJD32479.1"/>
    </source>
</evidence>
<dbReference type="PANTHER" id="PTHR28027:SF2">
    <property type="entry name" value="TRANSCRIPTIONAL REGULATOR MIT1"/>
    <property type="match status" value="1"/>
</dbReference>
<dbReference type="EMBL" id="MNUE01000037">
    <property type="protein sequence ID" value="OJD32479.1"/>
    <property type="molecule type" value="Genomic_DNA"/>
</dbReference>
<protein>
    <submittedName>
        <fullName evidence="3">Gti1 pac2 family protein</fullName>
    </submittedName>
</protein>
<dbReference type="Proteomes" id="UP000183809">
    <property type="component" value="Unassembled WGS sequence"/>
</dbReference>
<comment type="caution">
    <text evidence="3">The sequence shown here is derived from an EMBL/GenBank/DDBJ whole genome shotgun (WGS) entry which is preliminary data.</text>
</comment>
<organism evidence="3 4">
    <name type="scientific">Diplodia corticola</name>
    <dbReference type="NCBI Taxonomy" id="236234"/>
    <lineage>
        <taxon>Eukaryota</taxon>
        <taxon>Fungi</taxon>
        <taxon>Dikarya</taxon>
        <taxon>Ascomycota</taxon>
        <taxon>Pezizomycotina</taxon>
        <taxon>Dothideomycetes</taxon>
        <taxon>Dothideomycetes incertae sedis</taxon>
        <taxon>Botryosphaeriales</taxon>
        <taxon>Botryosphaeriaceae</taxon>
        <taxon>Diplodia</taxon>
    </lineage>
</organism>
<proteinExistence type="inferred from homology"/>
<dbReference type="InterPro" id="IPR018608">
    <property type="entry name" value="Gti1/Pac2"/>
</dbReference>
<dbReference type="RefSeq" id="XP_020128739.1">
    <property type="nucleotide sequence ID" value="XM_020275100.1"/>
</dbReference>
<reference evidence="3 4" key="1">
    <citation type="submission" date="2016-10" db="EMBL/GenBank/DDBJ databases">
        <title>Proteomics and genomics reveal pathogen-plant mechanisms compatible with a hemibiotrophic lifestyle of Diplodia corticola.</title>
        <authorList>
            <person name="Fernandes I."/>
            <person name="De Jonge R."/>
            <person name="Van De Peer Y."/>
            <person name="Devreese B."/>
            <person name="Alves A."/>
            <person name="Esteves A.C."/>
        </authorList>
    </citation>
    <scope>NUCLEOTIDE SEQUENCE [LARGE SCALE GENOMIC DNA]</scope>
    <source>
        <strain evidence="3 4">CBS 112549</strain>
    </source>
</reference>
<dbReference type="OrthoDB" id="5319641at2759"/>
<dbReference type="GO" id="GO:0003677">
    <property type="term" value="F:DNA binding"/>
    <property type="evidence" value="ECO:0007669"/>
    <property type="project" value="TreeGrafter"/>
</dbReference>
<dbReference type="Pfam" id="PF09729">
    <property type="entry name" value="Gti1_Pac2"/>
    <property type="match status" value="1"/>
</dbReference>
<evidence type="ECO:0000256" key="1">
    <source>
        <dbReference type="ARBA" id="ARBA00008359"/>
    </source>
</evidence>
<feature type="region of interest" description="Disordered" evidence="2">
    <location>
        <begin position="189"/>
        <end position="218"/>
    </location>
</feature>
<dbReference type="PANTHER" id="PTHR28027">
    <property type="entry name" value="TRANSCRIPTIONAL REGULATOR MIT1"/>
    <property type="match status" value="1"/>
</dbReference>
<accession>A0A1J9RVT1</accession>
<keyword evidence="4" id="KW-1185">Reference proteome</keyword>
<comment type="similarity">
    <text evidence="1">Belongs to the MIT1/WOR1 family.</text>
</comment>
<sequence length="268" mass="29655">MATNSNSSLGEVRITQISYPGPTWHGFIHDSLDALWIVEACLNGTIPQCTRRPRPEERGIIRGGAVFVYEERTSGIKRWTDGLSWTPSRAIGDFLVYRELGSPYSHTPKDGSNLYKKTIGISYGADLFRVVAYFNCVPTPAEQLRPIHDPNLNTHPRLELSVKRGRHNSPNPFVDDAWAQLFDTGGPALPTIDPPSHSGNSTSLGACDAQQQHRRQSSASTSTAVALLAQEIGLPLDYVQRMIDAWHLTEQDGRFSLDSDPLSQSILF</sequence>